<sequence>MRDERLPPFCASSASSQAKRRTPKYSYEDFKTENEIFFNCPAQMRNVYNNLLSGSNSFDAFEARGVAAPIDARGVAAPIDARGVAAPIDARGVAAPIDGSVERSSAIRSKHRGGSAPTCRHTEQLEQRAEKCTWSADESNQDKTCPPPQMEEESASLLRHTSRCNSACLHSPNQTVHGTRFTREHTKCRVKKRRTLAKCRTFQMERNYKSYYARAQREKRNDVFRKRKKKKAVRGGTTLPGEMSQRNIPPFASRPLMEGDQFEHVSPSTHAYHMGGVSHMAFPPEEAHLERMLPPEDTLDRPNREKYLAYISHSIKRQERKLSCFERNADRMLDLVELVLYNRMKEAFFLKERICDRERYRELCPDVFFFANDDDLIEAMDRNRRFLPKVPAKQNLTTYLGPSPSSIFGEHYSTYKDFFKLVRVDLKRYKWPDPYDAANTVRNKNVERVNCSDLLSSYKMGVNSPCGDGIRVATKVGKAGGTAKKRNPFLPFLPILQSPPTRELAQPTEYVCVDRIPPELIHLLNYRKVTLR</sequence>
<dbReference type="Proteomes" id="UP000220605">
    <property type="component" value="Chromosome 7"/>
</dbReference>
<protein>
    <submittedName>
        <fullName evidence="2">Uncharacterized protein</fullName>
    </submittedName>
</protein>
<evidence type="ECO:0000313" key="2">
    <source>
        <dbReference type="EMBL" id="VUZ94983.1"/>
    </source>
</evidence>
<evidence type="ECO:0000313" key="3">
    <source>
        <dbReference type="Proteomes" id="UP000220605"/>
    </source>
</evidence>
<organism evidence="2 3">
    <name type="scientific">Plasmodium vivax</name>
    <name type="common">malaria parasite P. vivax</name>
    <dbReference type="NCBI Taxonomy" id="5855"/>
    <lineage>
        <taxon>Eukaryota</taxon>
        <taxon>Sar</taxon>
        <taxon>Alveolata</taxon>
        <taxon>Apicomplexa</taxon>
        <taxon>Aconoidasida</taxon>
        <taxon>Haemosporida</taxon>
        <taxon>Plasmodiidae</taxon>
        <taxon>Plasmodium</taxon>
        <taxon>Plasmodium (Plasmodium)</taxon>
    </lineage>
</organism>
<feature type="region of interest" description="Disordered" evidence="1">
    <location>
        <begin position="224"/>
        <end position="248"/>
    </location>
</feature>
<accession>A0A564ZUV1</accession>
<name>A0A564ZUV1_PLAVI</name>
<dbReference type="OrthoDB" id="386946at2759"/>
<proteinExistence type="predicted"/>
<gene>
    <name evidence="2" type="ORF">PVP01_0733600</name>
</gene>
<feature type="region of interest" description="Disordered" evidence="1">
    <location>
        <begin position="1"/>
        <end position="22"/>
    </location>
</feature>
<dbReference type="VEuPathDB" id="PlasmoDB:PVW1_070040500"/>
<dbReference type="VEuPathDB" id="PlasmoDB:PVX_086970"/>
<dbReference type="EMBL" id="LT635618">
    <property type="protein sequence ID" value="VUZ94983.1"/>
    <property type="molecule type" value="Genomic_DNA"/>
</dbReference>
<dbReference type="VEuPathDB" id="PlasmoDB:PVP01_0733600"/>
<dbReference type="AlphaFoldDB" id="A0A564ZUV1"/>
<dbReference type="VEuPathDB" id="PlasmoDB:PVPAM_070041300"/>
<reference evidence="3" key="1">
    <citation type="submission" date="2016-07" db="EMBL/GenBank/DDBJ databases">
        <authorList>
            <consortium name="Pathogen Informatics"/>
        </authorList>
    </citation>
    <scope>NUCLEOTIDE SEQUENCE [LARGE SCALE GENOMIC DNA]</scope>
</reference>
<evidence type="ECO:0000256" key="1">
    <source>
        <dbReference type="SAM" id="MobiDB-lite"/>
    </source>
</evidence>